<feature type="domain" description="DHHA1" evidence="2">
    <location>
        <begin position="214"/>
        <end position="299"/>
    </location>
</feature>
<proteinExistence type="predicted"/>
<evidence type="ECO:0000313" key="4">
    <source>
        <dbReference type="Proteomes" id="UP000824263"/>
    </source>
</evidence>
<dbReference type="Proteomes" id="UP000824263">
    <property type="component" value="Unassembled WGS sequence"/>
</dbReference>
<dbReference type="Gene3D" id="3.10.310.30">
    <property type="match status" value="1"/>
</dbReference>
<dbReference type="Pfam" id="PF01368">
    <property type="entry name" value="DHH"/>
    <property type="match status" value="1"/>
</dbReference>
<organism evidence="3 4">
    <name type="scientific">Candidatus Dorea gallistercoris</name>
    <dbReference type="NCBI Taxonomy" id="2838542"/>
    <lineage>
        <taxon>Bacteria</taxon>
        <taxon>Bacillati</taxon>
        <taxon>Bacillota</taxon>
        <taxon>Clostridia</taxon>
        <taxon>Lachnospirales</taxon>
        <taxon>Lachnospiraceae</taxon>
        <taxon>Dorea</taxon>
    </lineage>
</organism>
<name>A0A9D1RAI1_9FIRM</name>
<dbReference type="InterPro" id="IPR038763">
    <property type="entry name" value="DHH_sf"/>
</dbReference>
<sequence length="317" mass="35219">MLNRMIEQADTIAIGGHERPDGDCTGSCMGLYLYILENYSGKKTDIYLEEIPRSYQFLKRSDEIRHEVPGDQKYDLFICLDCGDEERLGFSRVLFEQAAHTLCVDHHISNTGFGEENYVVPEASSTSELVYDLVDKEKITLPVAEALYLGIVHDTGVFQYTCTSPSTLRAAADLMEKGVDAPGLIRKTYVEKSYTQNQVLGRALMESILFMDGKCIASYIRGREMEFYGVEPSALDGIVSHLRDTRGVEVAIFMYELRPSVYKVSLRSNEQVDVSKVAQYLGGGGHKRAAGFTMAGTPHDVLNNLSGLIADQLGEPL</sequence>
<dbReference type="InterPro" id="IPR003156">
    <property type="entry name" value="DHHA1_dom"/>
</dbReference>
<dbReference type="Pfam" id="PF02272">
    <property type="entry name" value="DHHA1"/>
    <property type="match status" value="1"/>
</dbReference>
<evidence type="ECO:0000259" key="1">
    <source>
        <dbReference type="Pfam" id="PF01368"/>
    </source>
</evidence>
<protein>
    <submittedName>
        <fullName evidence="3">Bifunctional oligoribonuclease/PAP phosphatase NrnA</fullName>
    </submittedName>
</protein>
<dbReference type="PANTHER" id="PTHR47618">
    <property type="entry name" value="BIFUNCTIONAL OLIGORIBONUCLEASE AND PAP PHOSPHATASE NRNA"/>
    <property type="match status" value="1"/>
</dbReference>
<dbReference type="InterPro" id="IPR051319">
    <property type="entry name" value="Oligoribo/pAp-PDE_c-di-AMP_PDE"/>
</dbReference>
<reference evidence="3" key="2">
    <citation type="submission" date="2021-04" db="EMBL/GenBank/DDBJ databases">
        <authorList>
            <person name="Gilroy R."/>
        </authorList>
    </citation>
    <scope>NUCLEOTIDE SEQUENCE</scope>
    <source>
        <strain evidence="3">ChiSxjej1B13-11762</strain>
    </source>
</reference>
<dbReference type="EMBL" id="DXGF01000141">
    <property type="protein sequence ID" value="HIW84289.1"/>
    <property type="molecule type" value="Genomic_DNA"/>
</dbReference>
<evidence type="ECO:0000259" key="2">
    <source>
        <dbReference type="Pfam" id="PF02272"/>
    </source>
</evidence>
<dbReference type="AlphaFoldDB" id="A0A9D1RAI1"/>
<evidence type="ECO:0000313" key="3">
    <source>
        <dbReference type="EMBL" id="HIW84289.1"/>
    </source>
</evidence>
<dbReference type="Gene3D" id="3.90.1640.10">
    <property type="entry name" value="inorganic pyrophosphatase (n-terminal core)"/>
    <property type="match status" value="1"/>
</dbReference>
<dbReference type="InterPro" id="IPR001667">
    <property type="entry name" value="DDH_dom"/>
</dbReference>
<reference evidence="3" key="1">
    <citation type="journal article" date="2021" name="PeerJ">
        <title>Extensive microbial diversity within the chicken gut microbiome revealed by metagenomics and culture.</title>
        <authorList>
            <person name="Gilroy R."/>
            <person name="Ravi A."/>
            <person name="Getino M."/>
            <person name="Pursley I."/>
            <person name="Horton D.L."/>
            <person name="Alikhan N.F."/>
            <person name="Baker D."/>
            <person name="Gharbi K."/>
            <person name="Hall N."/>
            <person name="Watson M."/>
            <person name="Adriaenssens E.M."/>
            <person name="Foster-Nyarko E."/>
            <person name="Jarju S."/>
            <person name="Secka A."/>
            <person name="Antonio M."/>
            <person name="Oren A."/>
            <person name="Chaudhuri R.R."/>
            <person name="La Ragione R."/>
            <person name="Hildebrand F."/>
            <person name="Pallen M.J."/>
        </authorList>
    </citation>
    <scope>NUCLEOTIDE SEQUENCE</scope>
    <source>
        <strain evidence="3">ChiSxjej1B13-11762</strain>
    </source>
</reference>
<dbReference type="SUPFAM" id="SSF64182">
    <property type="entry name" value="DHH phosphoesterases"/>
    <property type="match status" value="1"/>
</dbReference>
<gene>
    <name evidence="3" type="ORF">H9873_08200</name>
</gene>
<dbReference type="PANTHER" id="PTHR47618:SF1">
    <property type="entry name" value="BIFUNCTIONAL OLIGORIBONUCLEASE AND PAP PHOSPHATASE NRNA"/>
    <property type="match status" value="1"/>
</dbReference>
<dbReference type="GO" id="GO:0003676">
    <property type="term" value="F:nucleic acid binding"/>
    <property type="evidence" value="ECO:0007669"/>
    <property type="project" value="InterPro"/>
</dbReference>
<comment type="caution">
    <text evidence="3">The sequence shown here is derived from an EMBL/GenBank/DDBJ whole genome shotgun (WGS) entry which is preliminary data.</text>
</comment>
<feature type="domain" description="DDH" evidence="1">
    <location>
        <begin position="12"/>
        <end position="151"/>
    </location>
</feature>
<accession>A0A9D1RAI1</accession>